<proteinExistence type="predicted"/>
<evidence type="ECO:0000313" key="1">
    <source>
        <dbReference type="EMBL" id="MDX6191586.1"/>
    </source>
</evidence>
<dbReference type="Proteomes" id="UP001273350">
    <property type="component" value="Unassembled WGS sequence"/>
</dbReference>
<name>A0ABU4RG72_9FLAO</name>
<reference evidence="1 2" key="1">
    <citation type="submission" date="2023-11" db="EMBL/GenBank/DDBJ databases">
        <title>Unpublished Manusciprt.</title>
        <authorList>
            <person name="Saticioglu I.B."/>
            <person name="Ay H."/>
            <person name="Ajmi N."/>
            <person name="Altun S."/>
            <person name="Duman M."/>
        </authorList>
    </citation>
    <scope>NUCLEOTIDE SEQUENCE [LARGE SCALE GENOMIC DNA]</scope>
    <source>
        <strain evidence="1 2">Fl-318</strain>
    </source>
</reference>
<comment type="caution">
    <text evidence="1">The sequence shown here is derived from an EMBL/GenBank/DDBJ whole genome shotgun (WGS) entry which is preliminary data.</text>
</comment>
<evidence type="ECO:0000313" key="2">
    <source>
        <dbReference type="Proteomes" id="UP001273350"/>
    </source>
</evidence>
<organism evidence="1 2">
    <name type="scientific">Flavobacterium cupriresistens</name>
    <dbReference type="NCBI Taxonomy" id="2893885"/>
    <lineage>
        <taxon>Bacteria</taxon>
        <taxon>Pseudomonadati</taxon>
        <taxon>Bacteroidota</taxon>
        <taxon>Flavobacteriia</taxon>
        <taxon>Flavobacteriales</taxon>
        <taxon>Flavobacteriaceae</taxon>
        <taxon>Flavobacterium</taxon>
    </lineage>
</organism>
<keyword evidence="2" id="KW-1185">Reference proteome</keyword>
<accession>A0ABU4RG72</accession>
<protein>
    <submittedName>
        <fullName evidence="1">Uncharacterized protein</fullName>
    </submittedName>
</protein>
<dbReference type="RefSeq" id="WP_230002121.1">
    <property type="nucleotide sequence ID" value="NZ_CP087134.1"/>
</dbReference>
<sequence>MDRELRLEELQMILEYCTAKNKSVFSIGERICINQERGILMNDDVIINRPFEYSKKMQSKIDFTLSKIENQKLI</sequence>
<gene>
    <name evidence="1" type="ORF">SGQ83_19685</name>
</gene>
<dbReference type="EMBL" id="JAWXVI010000011">
    <property type="protein sequence ID" value="MDX6191586.1"/>
    <property type="molecule type" value="Genomic_DNA"/>
</dbReference>